<evidence type="ECO:0000256" key="1">
    <source>
        <dbReference type="ARBA" id="ARBA00004141"/>
    </source>
</evidence>
<dbReference type="AlphaFoldDB" id="A0A0R2X9J6"/>
<dbReference type="InterPro" id="IPR005829">
    <property type="entry name" value="Sugar_transporter_CS"/>
</dbReference>
<dbReference type="InterPro" id="IPR036259">
    <property type="entry name" value="MFS_trans_sf"/>
</dbReference>
<feature type="non-terminal residue" evidence="7">
    <location>
        <position position="1"/>
    </location>
</feature>
<dbReference type="PROSITE" id="PS00216">
    <property type="entry name" value="SUGAR_TRANSPORT_1"/>
    <property type="match status" value="1"/>
</dbReference>
<feature type="transmembrane region" description="Helical" evidence="5">
    <location>
        <begin position="296"/>
        <end position="316"/>
    </location>
</feature>
<feature type="domain" description="Major facilitator superfamily (MFS) profile" evidence="6">
    <location>
        <begin position="1"/>
        <end position="418"/>
    </location>
</feature>
<evidence type="ECO:0000256" key="3">
    <source>
        <dbReference type="ARBA" id="ARBA00022989"/>
    </source>
</evidence>
<feature type="transmembrane region" description="Helical" evidence="5">
    <location>
        <begin position="395"/>
        <end position="414"/>
    </location>
</feature>
<feature type="transmembrane region" description="Helical" evidence="5">
    <location>
        <begin position="322"/>
        <end position="342"/>
    </location>
</feature>
<dbReference type="InterPro" id="IPR053160">
    <property type="entry name" value="MFS_DHA3_Transporter"/>
</dbReference>
<evidence type="ECO:0000313" key="7">
    <source>
        <dbReference type="EMBL" id="KRP31356.1"/>
    </source>
</evidence>
<protein>
    <recommendedName>
        <fullName evidence="6">Major facilitator superfamily (MFS) profile domain-containing protein</fullName>
    </recommendedName>
</protein>
<dbReference type="InterPro" id="IPR020846">
    <property type="entry name" value="MFS_dom"/>
</dbReference>
<dbReference type="SUPFAM" id="SSF103473">
    <property type="entry name" value="MFS general substrate transporter"/>
    <property type="match status" value="1"/>
</dbReference>
<dbReference type="GO" id="GO:0022857">
    <property type="term" value="F:transmembrane transporter activity"/>
    <property type="evidence" value="ECO:0007669"/>
    <property type="project" value="InterPro"/>
</dbReference>
<dbReference type="Gene3D" id="1.20.1250.20">
    <property type="entry name" value="MFS general substrate transporter like domains"/>
    <property type="match status" value="1"/>
</dbReference>
<feature type="transmembrane region" description="Helical" evidence="5">
    <location>
        <begin position="176"/>
        <end position="195"/>
    </location>
</feature>
<dbReference type="PANTHER" id="PTHR23530:SF1">
    <property type="entry name" value="PERMEASE, MAJOR FACILITATOR SUPERFAMILY-RELATED"/>
    <property type="match status" value="1"/>
</dbReference>
<dbReference type="Pfam" id="PF07690">
    <property type="entry name" value="MFS_1"/>
    <property type="match status" value="1"/>
</dbReference>
<accession>A0A0R2X9J6</accession>
<name>A0A0R2X9J6_9BACT</name>
<evidence type="ECO:0000256" key="5">
    <source>
        <dbReference type="SAM" id="Phobius"/>
    </source>
</evidence>
<dbReference type="InterPro" id="IPR011701">
    <property type="entry name" value="MFS"/>
</dbReference>
<feature type="transmembrane region" description="Helical" evidence="5">
    <location>
        <begin position="12"/>
        <end position="28"/>
    </location>
</feature>
<gene>
    <name evidence="7" type="ORF">ABS32_07315</name>
</gene>
<sequence>PLFIAFRVLFHARFYYPVLGVLFLDLGLKLEQYAILNVIWAVTILLFEIPSGAIADVIGRRWMVIVAAALMVVEMSVFAFAPVGVWLFPLLVMNRVLSGMAEACASGADEALAYDSLPDEGRAERWRGVLATLMKWSSGGFFIAMTAGAVAFDRQFIEAAARWVGWNGAIGSTTRWPIYLTLATSIPALICALAMREPPSKGKQETARQTLRSAMANILGAARFVFRDPRVRLLLLAAMLFDSLVRLFLTFGSNYYRLIEIPEFVNGFLGSFYALLGFLAAGMARRMGSRFSPAQAFFLVAAFIFTGLLGLCLGTPRWGVWVVIPLGLSMPILSFYVSSYLNEWTDSKIRATVLSFRGMALNMGYAAIGIGFACLVSSIRAASPDLSEGAIFGKALYALPTTFALGWLGIALFGSLKKAQFLARAGKT</sequence>
<organism evidence="7 8">
    <name type="scientific">Verrucomicrobia subdivision 6 bacterium BACL9 MAG-120820-bin42</name>
    <dbReference type="NCBI Taxonomy" id="1655634"/>
    <lineage>
        <taxon>Bacteria</taxon>
        <taxon>Pseudomonadati</taxon>
        <taxon>Verrucomicrobiota</taxon>
        <taxon>Verrucomicrobiia</taxon>
        <taxon>Verrucomicrobiales</taxon>
        <taxon>Verrucomicrobia subdivision 6</taxon>
    </lineage>
</organism>
<feature type="transmembrane region" description="Helical" evidence="5">
    <location>
        <begin position="233"/>
        <end position="252"/>
    </location>
</feature>
<reference evidence="7 8" key="1">
    <citation type="submission" date="2015-10" db="EMBL/GenBank/DDBJ databases">
        <title>Metagenome-Assembled Genomes uncover a global brackish microbiome.</title>
        <authorList>
            <person name="Hugerth L.W."/>
            <person name="Larsson J."/>
            <person name="Alneberg J."/>
            <person name="Lindh M.V."/>
            <person name="Legrand C."/>
            <person name="Pinhassi J."/>
            <person name="Andersson A.F."/>
        </authorList>
    </citation>
    <scope>NUCLEOTIDE SEQUENCE [LARGE SCALE GENOMIC DNA]</scope>
    <source>
        <strain evidence="7">BACL9 MAG-120820-bin42</strain>
    </source>
</reference>
<feature type="transmembrane region" description="Helical" evidence="5">
    <location>
        <begin position="363"/>
        <end position="383"/>
    </location>
</feature>
<dbReference type="EMBL" id="LIDM01000347">
    <property type="protein sequence ID" value="KRP31356.1"/>
    <property type="molecule type" value="Genomic_DNA"/>
</dbReference>
<evidence type="ECO:0000259" key="6">
    <source>
        <dbReference type="PROSITE" id="PS50850"/>
    </source>
</evidence>
<feature type="transmembrane region" description="Helical" evidence="5">
    <location>
        <begin position="62"/>
        <end position="88"/>
    </location>
</feature>
<comment type="caution">
    <text evidence="7">The sequence shown here is derived from an EMBL/GenBank/DDBJ whole genome shotgun (WGS) entry which is preliminary data.</text>
</comment>
<comment type="subcellular location">
    <subcellularLocation>
        <location evidence="1">Membrane</location>
        <topology evidence="1">Multi-pass membrane protein</topology>
    </subcellularLocation>
</comment>
<proteinExistence type="predicted"/>
<feature type="transmembrane region" description="Helical" evidence="5">
    <location>
        <begin position="34"/>
        <end position="55"/>
    </location>
</feature>
<evidence type="ECO:0000256" key="2">
    <source>
        <dbReference type="ARBA" id="ARBA00022692"/>
    </source>
</evidence>
<evidence type="ECO:0000313" key="8">
    <source>
        <dbReference type="Proteomes" id="UP000051557"/>
    </source>
</evidence>
<dbReference type="PANTHER" id="PTHR23530">
    <property type="entry name" value="TRANSPORT PROTEIN-RELATED"/>
    <property type="match status" value="1"/>
</dbReference>
<keyword evidence="4 5" id="KW-0472">Membrane</keyword>
<dbReference type="Proteomes" id="UP000051557">
    <property type="component" value="Unassembled WGS sequence"/>
</dbReference>
<evidence type="ECO:0000256" key="4">
    <source>
        <dbReference type="ARBA" id="ARBA00023136"/>
    </source>
</evidence>
<keyword evidence="2 5" id="KW-0812">Transmembrane</keyword>
<dbReference type="PROSITE" id="PS50850">
    <property type="entry name" value="MFS"/>
    <property type="match status" value="1"/>
</dbReference>
<keyword evidence="3 5" id="KW-1133">Transmembrane helix</keyword>
<feature type="transmembrane region" description="Helical" evidence="5">
    <location>
        <begin position="264"/>
        <end position="284"/>
    </location>
</feature>
<dbReference type="GO" id="GO:0016020">
    <property type="term" value="C:membrane"/>
    <property type="evidence" value="ECO:0007669"/>
    <property type="project" value="UniProtKB-SubCell"/>
</dbReference>